<dbReference type="Proteomes" id="UP000060043">
    <property type="component" value="Chromosome"/>
</dbReference>
<dbReference type="EMBL" id="CP013694">
    <property type="protein sequence ID" value="ALU29761.1"/>
    <property type="molecule type" value="Genomic_DNA"/>
</dbReference>
<organism evidence="2 3">
    <name type="scientific">Sulfolobus acidocaldarius</name>
    <dbReference type="NCBI Taxonomy" id="2285"/>
    <lineage>
        <taxon>Archaea</taxon>
        <taxon>Thermoproteota</taxon>
        <taxon>Thermoprotei</taxon>
        <taxon>Sulfolobales</taxon>
        <taxon>Sulfolobaceae</taxon>
        <taxon>Sulfolobus</taxon>
    </lineage>
</organism>
<evidence type="ECO:0000313" key="1">
    <source>
        <dbReference type="EMBL" id="ALU29761.1"/>
    </source>
</evidence>
<sequence length="194" mass="22552">MLSTGFSTLDRIIQRDEIVEFYSTDYNLLYEFYHRVIVVSSPVKVIIVGERGGLNPLLIERFKRIFQRDGDIYIRRAFKIEDVKPTIEEMGDEFILINPYHHGKNYTEIVAAIRKTKGRKFLFSNMDREVNGSLFGSHSVHSMIRLERGERGFKAIVVKSLILEEVEIPFGYWEIFGKDQGEGLMKWILTSSPP</sequence>
<dbReference type="STRING" id="1435377.SUSAZ_09875"/>
<evidence type="ECO:0000313" key="3">
    <source>
        <dbReference type="Proteomes" id="UP000060043"/>
    </source>
</evidence>
<name>A0A0U2X258_9CREN</name>
<dbReference type="EMBL" id="CP013695">
    <property type="protein sequence ID" value="ALU32498.1"/>
    <property type="molecule type" value="Genomic_DNA"/>
</dbReference>
<dbReference type="PaxDb" id="1435377-SUSAZ_09875"/>
<dbReference type="OrthoDB" id="33816at2157"/>
<evidence type="ECO:0000313" key="4">
    <source>
        <dbReference type="Proteomes" id="UP000065473"/>
    </source>
</evidence>
<proteinExistence type="predicted"/>
<dbReference type="AlphaFoldDB" id="A0A0U2X258"/>
<dbReference type="RefSeq" id="WP_048054413.1">
    <property type="nucleotide sequence ID" value="NZ_BHWZ01000006.1"/>
</dbReference>
<dbReference type="GeneID" id="14552675"/>
<gene>
    <name evidence="1" type="ORF">ATY89_07295</name>
    <name evidence="2" type="ORF">ATZ20_10315</name>
</gene>
<protein>
    <submittedName>
        <fullName evidence="2">Uncharacterized protein</fullName>
    </submittedName>
</protein>
<reference evidence="3 4" key="1">
    <citation type="submission" date="2015-12" db="EMBL/GenBank/DDBJ databases">
        <title>A stable core within a dynamic pangenome in Sulfolobus acidocaldarius.</title>
        <authorList>
            <person name="Anderson R."/>
            <person name="Kouris A."/>
            <person name="Seward C."/>
            <person name="Campbell K."/>
            <person name="Whitaker R."/>
        </authorList>
    </citation>
    <scope>NUCLEOTIDE SEQUENCE [LARGE SCALE GENOMIC DNA]</scope>
    <source>
        <strain evidence="1 4">GG12-C01-09</strain>
        <strain evidence="2 3">NG05B_CO5_07</strain>
    </source>
</reference>
<accession>A0A0U2X258</accession>
<evidence type="ECO:0000313" key="2">
    <source>
        <dbReference type="EMBL" id="ALU32498.1"/>
    </source>
</evidence>
<dbReference type="Proteomes" id="UP000065473">
    <property type="component" value="Chromosome"/>
</dbReference>